<protein>
    <submittedName>
        <fullName evidence="2">Glycosyltransferase family 4 protein</fullName>
    </submittedName>
</protein>
<sequence>MNSIAIVASWTISKVGDKFYLPSTHYVYLRYISEHFKKVYLVATRARKDVMNNNTELNLSNVEYIPLPYVGSYLKSLTKFYAWYHALKFIKDKSDVVYCRVPDPFSWMSTLLFQKKTIMHFVGDTIDATKNNEKWSSLKKIVMIAGYLPEYALTLLAAHHSKVYTNGEHLVQKLSKYGIKATAVISSTVSEISLVTPNAFKLHFQLRLIYIGYIRYAKGVNTLMELWIKLKLEYPDFKFEVIGNGEMFADVQKFVVDNNLINNVILHGHVDNRNKINQLLRASDLFVFPSLSEGSPRVVIEAMAQGTPVISTPVGSLPTTFVEGETIRFFDYHDVDRAFKIIKEFVDNPEPFIFQRDKAYELVKNNYTIEAFLGKIFAH</sequence>
<keyword evidence="3" id="KW-1185">Reference proteome</keyword>
<evidence type="ECO:0000313" key="3">
    <source>
        <dbReference type="Proteomes" id="UP000644010"/>
    </source>
</evidence>
<dbReference type="RefSeq" id="WP_186959636.1">
    <property type="nucleotide sequence ID" value="NZ_JACOOI010000012.1"/>
</dbReference>
<dbReference type="PANTHER" id="PTHR12526:SF630">
    <property type="entry name" value="GLYCOSYLTRANSFERASE"/>
    <property type="match status" value="1"/>
</dbReference>
<evidence type="ECO:0000259" key="1">
    <source>
        <dbReference type="Pfam" id="PF00534"/>
    </source>
</evidence>
<feature type="domain" description="Glycosyl transferase family 1" evidence="1">
    <location>
        <begin position="208"/>
        <end position="350"/>
    </location>
</feature>
<dbReference type="PANTHER" id="PTHR12526">
    <property type="entry name" value="GLYCOSYLTRANSFERASE"/>
    <property type="match status" value="1"/>
</dbReference>
<dbReference type="CDD" id="cd03801">
    <property type="entry name" value="GT4_PimA-like"/>
    <property type="match status" value="1"/>
</dbReference>
<dbReference type="EMBL" id="JACOOI010000012">
    <property type="protein sequence ID" value="MBC5643681.1"/>
    <property type="molecule type" value="Genomic_DNA"/>
</dbReference>
<evidence type="ECO:0000313" key="2">
    <source>
        <dbReference type="EMBL" id="MBC5643681.1"/>
    </source>
</evidence>
<name>A0ABR7E1Q1_9BACT</name>
<accession>A0ABR7E1Q1</accession>
<comment type="caution">
    <text evidence="2">The sequence shown here is derived from an EMBL/GenBank/DDBJ whole genome shotgun (WGS) entry which is preliminary data.</text>
</comment>
<dbReference type="Gene3D" id="3.40.50.2000">
    <property type="entry name" value="Glycogen Phosphorylase B"/>
    <property type="match status" value="2"/>
</dbReference>
<organism evidence="2 3">
    <name type="scientific">Parabacteroides segnis</name>
    <dbReference type="NCBI Taxonomy" id="2763058"/>
    <lineage>
        <taxon>Bacteria</taxon>
        <taxon>Pseudomonadati</taxon>
        <taxon>Bacteroidota</taxon>
        <taxon>Bacteroidia</taxon>
        <taxon>Bacteroidales</taxon>
        <taxon>Tannerellaceae</taxon>
        <taxon>Parabacteroides</taxon>
    </lineage>
</organism>
<gene>
    <name evidence="2" type="ORF">H8S77_12370</name>
</gene>
<reference evidence="2 3" key="1">
    <citation type="submission" date="2020-08" db="EMBL/GenBank/DDBJ databases">
        <title>Genome public.</title>
        <authorList>
            <person name="Liu C."/>
            <person name="Sun Q."/>
        </authorList>
    </citation>
    <scope>NUCLEOTIDE SEQUENCE [LARGE SCALE GENOMIC DNA]</scope>
    <source>
        <strain evidence="2 3">BX2</strain>
    </source>
</reference>
<dbReference type="Pfam" id="PF00534">
    <property type="entry name" value="Glycos_transf_1"/>
    <property type="match status" value="1"/>
</dbReference>
<dbReference type="InterPro" id="IPR001296">
    <property type="entry name" value="Glyco_trans_1"/>
</dbReference>
<dbReference type="Proteomes" id="UP000644010">
    <property type="component" value="Unassembled WGS sequence"/>
</dbReference>
<proteinExistence type="predicted"/>
<dbReference type="SUPFAM" id="SSF53756">
    <property type="entry name" value="UDP-Glycosyltransferase/glycogen phosphorylase"/>
    <property type="match status" value="1"/>
</dbReference>